<evidence type="ECO:0000313" key="1">
    <source>
        <dbReference type="EMBL" id="OMO86594.1"/>
    </source>
</evidence>
<name>A0A1R3IVK4_9ROSI</name>
<dbReference type="Proteomes" id="UP000187203">
    <property type="component" value="Unassembled WGS sequence"/>
</dbReference>
<dbReference type="EMBL" id="AWUE01017549">
    <property type="protein sequence ID" value="OMO86594.1"/>
    <property type="molecule type" value="Genomic_DNA"/>
</dbReference>
<comment type="caution">
    <text evidence="1">The sequence shown here is derived from an EMBL/GenBank/DDBJ whole genome shotgun (WGS) entry which is preliminary data.</text>
</comment>
<proteinExistence type="predicted"/>
<sequence>MEMVIGPNWLNLEAEQNLSSKPRLAEAAQS</sequence>
<protein>
    <submittedName>
        <fullName evidence="1">Uncharacterized protein</fullName>
    </submittedName>
</protein>
<evidence type="ECO:0000313" key="2">
    <source>
        <dbReference type="Proteomes" id="UP000187203"/>
    </source>
</evidence>
<reference evidence="2" key="1">
    <citation type="submission" date="2013-09" db="EMBL/GenBank/DDBJ databases">
        <title>Corchorus olitorius genome sequencing.</title>
        <authorList>
            <person name="Alam M."/>
            <person name="Haque M.S."/>
            <person name="Islam M.S."/>
            <person name="Emdad E.M."/>
            <person name="Islam M.M."/>
            <person name="Ahmed B."/>
            <person name="Halim A."/>
            <person name="Hossen Q.M.M."/>
            <person name="Hossain M.Z."/>
            <person name="Ahmed R."/>
            <person name="Khan M.M."/>
            <person name="Islam R."/>
            <person name="Rashid M.M."/>
            <person name="Khan S.A."/>
            <person name="Rahman M.S."/>
            <person name="Alam M."/>
            <person name="Yahiya A.S."/>
            <person name="Khan M.S."/>
            <person name="Azam M.S."/>
            <person name="Haque T."/>
            <person name="Lashkar M.Z.H."/>
            <person name="Akhand A.I."/>
            <person name="Morshed G."/>
            <person name="Roy S."/>
            <person name="Uddin K.S."/>
            <person name="Rabeya T."/>
            <person name="Hossain A.S."/>
            <person name="Chowdhury A."/>
            <person name="Snigdha A.R."/>
            <person name="Mortoza M.S."/>
            <person name="Matin S.A."/>
            <person name="Hoque S.M.E."/>
            <person name="Islam M.K."/>
            <person name="Roy D.K."/>
            <person name="Haider R."/>
            <person name="Moosa M.M."/>
            <person name="Elias S.M."/>
            <person name="Hasan A.M."/>
            <person name="Jahan S."/>
            <person name="Shafiuddin M."/>
            <person name="Mahmood N."/>
            <person name="Shommy N.S."/>
        </authorList>
    </citation>
    <scope>NUCLEOTIDE SEQUENCE [LARGE SCALE GENOMIC DNA]</scope>
    <source>
        <strain evidence="2">cv. O-4</strain>
    </source>
</reference>
<accession>A0A1R3IVK4</accession>
<gene>
    <name evidence="1" type="ORF">COLO4_21050</name>
</gene>
<dbReference type="AlphaFoldDB" id="A0A1R3IVK4"/>
<keyword evidence="2" id="KW-1185">Reference proteome</keyword>
<organism evidence="1 2">
    <name type="scientific">Corchorus olitorius</name>
    <dbReference type="NCBI Taxonomy" id="93759"/>
    <lineage>
        <taxon>Eukaryota</taxon>
        <taxon>Viridiplantae</taxon>
        <taxon>Streptophyta</taxon>
        <taxon>Embryophyta</taxon>
        <taxon>Tracheophyta</taxon>
        <taxon>Spermatophyta</taxon>
        <taxon>Magnoliopsida</taxon>
        <taxon>eudicotyledons</taxon>
        <taxon>Gunneridae</taxon>
        <taxon>Pentapetalae</taxon>
        <taxon>rosids</taxon>
        <taxon>malvids</taxon>
        <taxon>Malvales</taxon>
        <taxon>Malvaceae</taxon>
        <taxon>Grewioideae</taxon>
        <taxon>Apeibeae</taxon>
        <taxon>Corchorus</taxon>
    </lineage>
</organism>